<dbReference type="AlphaFoldDB" id="A0A3G8ZYJ2"/>
<dbReference type="EMBL" id="CP034170">
    <property type="protein sequence ID" value="AZI59096.1"/>
    <property type="molecule type" value="Genomic_DNA"/>
</dbReference>
<keyword evidence="3" id="KW-1185">Reference proteome</keyword>
<keyword evidence="1" id="KW-1133">Transmembrane helix</keyword>
<organism evidence="2 3">
    <name type="scientific">Nakamurella antarctica</name>
    <dbReference type="NCBI Taxonomy" id="1902245"/>
    <lineage>
        <taxon>Bacteria</taxon>
        <taxon>Bacillati</taxon>
        <taxon>Actinomycetota</taxon>
        <taxon>Actinomycetes</taxon>
        <taxon>Nakamurellales</taxon>
        <taxon>Nakamurellaceae</taxon>
        <taxon>Nakamurella</taxon>
    </lineage>
</organism>
<reference evidence="2 3" key="1">
    <citation type="submission" date="2018-11" db="EMBL/GenBank/DDBJ databases">
        <authorList>
            <person name="Da X."/>
        </authorList>
    </citation>
    <scope>NUCLEOTIDE SEQUENCE [LARGE SCALE GENOMIC DNA]</scope>
    <source>
        <strain evidence="2 3">S14-144</strain>
    </source>
</reference>
<sequence length="98" mass="10412">MELETVKTVALWSIITVAVIGVVMAVIIRKIVGKIISLVVAAILVFVGWQQRGKVIDYASEVRGKACTSSSAALDGATPQNATSFLGITISMPQGWCY</sequence>
<feature type="transmembrane region" description="Helical" evidence="1">
    <location>
        <begin position="6"/>
        <end position="28"/>
    </location>
</feature>
<feature type="transmembrane region" description="Helical" evidence="1">
    <location>
        <begin position="35"/>
        <end position="51"/>
    </location>
</feature>
<reference evidence="2 3" key="2">
    <citation type="submission" date="2018-12" db="EMBL/GenBank/DDBJ databases">
        <title>Nakamurella antarcticus sp. nov., isolated from Antarctica South Shetland Islands soil.</title>
        <authorList>
            <person name="Peng F."/>
        </authorList>
    </citation>
    <scope>NUCLEOTIDE SEQUENCE [LARGE SCALE GENOMIC DNA]</scope>
    <source>
        <strain evidence="2 3">S14-144</strain>
    </source>
</reference>
<dbReference type="RefSeq" id="WP_124800000.1">
    <property type="nucleotide sequence ID" value="NZ_CP034170.1"/>
</dbReference>
<keyword evidence="1" id="KW-0812">Transmembrane</keyword>
<dbReference type="Proteomes" id="UP000268084">
    <property type="component" value="Chromosome"/>
</dbReference>
<evidence type="ECO:0000313" key="3">
    <source>
        <dbReference type="Proteomes" id="UP000268084"/>
    </source>
</evidence>
<evidence type="ECO:0000256" key="1">
    <source>
        <dbReference type="SAM" id="Phobius"/>
    </source>
</evidence>
<proteinExistence type="predicted"/>
<protein>
    <submittedName>
        <fullName evidence="2">Uncharacterized protein</fullName>
    </submittedName>
</protein>
<evidence type="ECO:0000313" key="2">
    <source>
        <dbReference type="EMBL" id="AZI59096.1"/>
    </source>
</evidence>
<keyword evidence="1" id="KW-0472">Membrane</keyword>
<dbReference type="KEGG" id="nak:EH165_14060"/>
<name>A0A3G8ZYJ2_9ACTN</name>
<accession>A0A3G8ZYJ2</accession>
<dbReference type="OrthoDB" id="5196350at2"/>
<gene>
    <name evidence="2" type="ORF">EH165_14060</name>
</gene>